<dbReference type="Pfam" id="PF01966">
    <property type="entry name" value="HD"/>
    <property type="match status" value="1"/>
</dbReference>
<dbReference type="GO" id="GO:0006402">
    <property type="term" value="P:mRNA catabolic process"/>
    <property type="evidence" value="ECO:0007669"/>
    <property type="project" value="UniProtKB-UniRule"/>
</dbReference>
<dbReference type="AlphaFoldDB" id="A0A2H0W6P0"/>
<dbReference type="GO" id="GO:0016787">
    <property type="term" value="F:hydrolase activity"/>
    <property type="evidence" value="ECO:0007669"/>
    <property type="project" value="UniProtKB-KW"/>
</dbReference>
<evidence type="ECO:0000313" key="10">
    <source>
        <dbReference type="Proteomes" id="UP000231382"/>
    </source>
</evidence>
<dbReference type="GO" id="GO:0005886">
    <property type="term" value="C:plasma membrane"/>
    <property type="evidence" value="ECO:0007669"/>
    <property type="project" value="UniProtKB-SubCell"/>
</dbReference>
<dbReference type="NCBIfam" id="TIGR00277">
    <property type="entry name" value="HDIG"/>
    <property type="match status" value="1"/>
</dbReference>
<dbReference type="PROSITE" id="PS51831">
    <property type="entry name" value="HD"/>
    <property type="match status" value="1"/>
</dbReference>
<dbReference type="InterPro" id="IPR004087">
    <property type="entry name" value="KH_dom"/>
</dbReference>
<evidence type="ECO:0000256" key="2">
    <source>
        <dbReference type="ARBA" id="ARBA00022759"/>
    </source>
</evidence>
<dbReference type="EC" id="3.1.-.-" evidence="5 6"/>
<accession>A0A2H0W6P0</accession>
<keyword evidence="5" id="KW-0472">Membrane</keyword>
<proteinExistence type="inferred from homology"/>
<dbReference type="PANTHER" id="PTHR12826:SF15">
    <property type="entry name" value="RIBONUCLEASE Y"/>
    <property type="match status" value="1"/>
</dbReference>
<evidence type="ECO:0000256" key="4">
    <source>
        <dbReference type="ARBA" id="ARBA00022884"/>
    </source>
</evidence>
<evidence type="ECO:0000256" key="6">
    <source>
        <dbReference type="NCBIfam" id="TIGR03319"/>
    </source>
</evidence>
<evidence type="ECO:0000259" key="8">
    <source>
        <dbReference type="PROSITE" id="PS51831"/>
    </source>
</evidence>
<evidence type="ECO:0000256" key="7">
    <source>
        <dbReference type="SAM" id="Coils"/>
    </source>
</evidence>
<evidence type="ECO:0000256" key="3">
    <source>
        <dbReference type="ARBA" id="ARBA00022801"/>
    </source>
</evidence>
<dbReference type="CDD" id="cd22431">
    <property type="entry name" value="KH-I_RNaseY"/>
    <property type="match status" value="1"/>
</dbReference>
<dbReference type="NCBIfam" id="TIGR03319">
    <property type="entry name" value="RNase_Y"/>
    <property type="match status" value="1"/>
</dbReference>
<dbReference type="InterPro" id="IPR006674">
    <property type="entry name" value="HD_domain"/>
</dbReference>
<gene>
    <name evidence="5 9" type="primary">rny</name>
    <name evidence="9" type="ORF">COT78_02145</name>
</gene>
<dbReference type="EMBL" id="PEZW01000014">
    <property type="protein sequence ID" value="PIS07746.1"/>
    <property type="molecule type" value="Genomic_DNA"/>
</dbReference>
<dbReference type="SUPFAM" id="SSF54791">
    <property type="entry name" value="Eukaryotic type KH-domain (KH-domain type I)"/>
    <property type="match status" value="1"/>
</dbReference>
<keyword evidence="4 5" id="KW-0694">RNA-binding</keyword>
<keyword evidence="5" id="KW-1133">Transmembrane helix</keyword>
<sequence length="507" mass="56819">MLESVLVTLVALIAGGFLGFYINRLRAKNKVSNAEVRAEKEIEEAKTKAKEIVLEGKNEALKEREIAQKELSEKNRQLEKIESDLRRREASVDSRYDSIEVSRKDTEKKQKEIEEIKQTLRDLRKKQEDSLERIAKMTKDDAKKVLLDLVEKEGKEDLVKKIKEVDEYVRDSADEKAKEIIIVAMQRIAAETAAESTVSTIQIPNDEMKGRIIGREGRNIQAFEKITGVDLIIDDTPDAVVISSFDPVRREVAKVTLAELVGDGRIHPARIEEAFEKAKKLVAADIKKSGEEAAYEVGVTGLPVEILKVLGRLKYRTSFGQNQLQHAIEVARFCALLAEEIGANVTLSKKAGLLHDLGKAVDHEVPGSHAVISADIMRKFNLPKDLIHAVEAHHEDVPMETPEAAIVQIADAISSARPGARRESFELHIKRLEDLERVSNSFPGVEKAYAIQAGREVRILVRPEEVDDLTSAKLAKEIAKKVEEEVQYPGQVKIQVIRELRTVEYAK</sequence>
<evidence type="ECO:0000256" key="1">
    <source>
        <dbReference type="ARBA" id="ARBA00022722"/>
    </source>
</evidence>
<keyword evidence="3 5" id="KW-0378">Hydrolase</keyword>
<feature type="coiled-coil region" evidence="7">
    <location>
        <begin position="24"/>
        <end position="140"/>
    </location>
</feature>
<dbReference type="Gene3D" id="3.30.1370.10">
    <property type="entry name" value="K Homology domain, type 1"/>
    <property type="match status" value="1"/>
</dbReference>
<dbReference type="InterPro" id="IPR022711">
    <property type="entry name" value="RNase_Y_N"/>
</dbReference>
<keyword evidence="1 5" id="KW-0540">Nuclease</keyword>
<keyword evidence="2 5" id="KW-0255">Endonuclease</keyword>
<dbReference type="InterPro" id="IPR003607">
    <property type="entry name" value="HD/PDEase_dom"/>
</dbReference>
<dbReference type="Pfam" id="PF12072">
    <property type="entry name" value="RNase_Y_N"/>
    <property type="match status" value="1"/>
</dbReference>
<comment type="similarity">
    <text evidence="5">Belongs to the RNase Y family.</text>
</comment>
<keyword evidence="5" id="KW-1003">Cell membrane</keyword>
<dbReference type="Pfam" id="PF00013">
    <property type="entry name" value="KH_1"/>
    <property type="match status" value="1"/>
</dbReference>
<keyword evidence="5" id="KW-0812">Transmembrane</keyword>
<dbReference type="Gene3D" id="1.10.3210.10">
    <property type="entry name" value="Hypothetical protein af1432"/>
    <property type="match status" value="1"/>
</dbReference>
<name>A0A2H0W6P0_9BACT</name>
<dbReference type="SMART" id="SM00322">
    <property type="entry name" value="KH"/>
    <property type="match status" value="1"/>
</dbReference>
<dbReference type="SMART" id="SM00471">
    <property type="entry name" value="HDc"/>
    <property type="match status" value="1"/>
</dbReference>
<dbReference type="PANTHER" id="PTHR12826">
    <property type="entry name" value="RIBONUCLEASE Y"/>
    <property type="match status" value="1"/>
</dbReference>
<organism evidence="9 10">
    <name type="scientific">Candidatus Berkelbacteria bacterium CG10_big_fil_rev_8_21_14_0_10_43_13</name>
    <dbReference type="NCBI Taxonomy" id="1974514"/>
    <lineage>
        <taxon>Bacteria</taxon>
        <taxon>Candidatus Berkelbacteria</taxon>
    </lineage>
</organism>
<keyword evidence="7" id="KW-0175">Coiled coil</keyword>
<evidence type="ECO:0000256" key="5">
    <source>
        <dbReference type="HAMAP-Rule" id="MF_00335"/>
    </source>
</evidence>
<feature type="domain" description="HD" evidence="8">
    <location>
        <begin position="323"/>
        <end position="416"/>
    </location>
</feature>
<dbReference type="InterPro" id="IPR036612">
    <property type="entry name" value="KH_dom_type_1_sf"/>
</dbReference>
<dbReference type="CDD" id="cd00077">
    <property type="entry name" value="HDc"/>
    <property type="match status" value="1"/>
</dbReference>
<comment type="function">
    <text evidence="5">Endoribonuclease that initiates mRNA decay.</text>
</comment>
<dbReference type="PROSITE" id="PS50084">
    <property type="entry name" value="KH_TYPE_1"/>
    <property type="match status" value="1"/>
</dbReference>
<comment type="subcellular location">
    <subcellularLocation>
        <location evidence="5">Cell membrane</location>
        <topology evidence="5">Single-pass membrane protein</topology>
    </subcellularLocation>
</comment>
<comment type="caution">
    <text evidence="9">The sequence shown here is derived from an EMBL/GenBank/DDBJ whole genome shotgun (WGS) entry which is preliminary data.</text>
</comment>
<dbReference type="InterPro" id="IPR017705">
    <property type="entry name" value="Ribonuclease_Y"/>
</dbReference>
<dbReference type="GO" id="GO:0004521">
    <property type="term" value="F:RNA endonuclease activity"/>
    <property type="evidence" value="ECO:0007669"/>
    <property type="project" value="UniProtKB-UniRule"/>
</dbReference>
<dbReference type="InterPro" id="IPR006675">
    <property type="entry name" value="HDIG_dom"/>
</dbReference>
<reference evidence="10" key="1">
    <citation type="submission" date="2017-09" db="EMBL/GenBank/DDBJ databases">
        <title>Depth-based differentiation of microbial function through sediment-hosted aquifers and enrichment of novel symbionts in the deep terrestrial subsurface.</title>
        <authorList>
            <person name="Probst A.J."/>
            <person name="Ladd B."/>
            <person name="Jarett J.K."/>
            <person name="Geller-Mcgrath D.E."/>
            <person name="Sieber C.M.K."/>
            <person name="Emerson J.B."/>
            <person name="Anantharaman K."/>
            <person name="Thomas B.C."/>
            <person name="Malmstrom R."/>
            <person name="Stieglmeier M."/>
            <person name="Klingl A."/>
            <person name="Woyke T."/>
            <person name="Ryan C.M."/>
            <person name="Banfield J.F."/>
        </authorList>
    </citation>
    <scope>NUCLEOTIDE SEQUENCE [LARGE SCALE GENOMIC DNA]</scope>
</reference>
<dbReference type="SUPFAM" id="SSF109604">
    <property type="entry name" value="HD-domain/PDEase-like"/>
    <property type="match status" value="1"/>
</dbReference>
<dbReference type="InterPro" id="IPR004088">
    <property type="entry name" value="KH_dom_type_1"/>
</dbReference>
<feature type="transmembrane region" description="Helical" evidence="5">
    <location>
        <begin position="6"/>
        <end position="23"/>
    </location>
</feature>
<dbReference type="Proteomes" id="UP000231382">
    <property type="component" value="Unassembled WGS sequence"/>
</dbReference>
<evidence type="ECO:0000313" key="9">
    <source>
        <dbReference type="EMBL" id="PIS07746.1"/>
    </source>
</evidence>
<dbReference type="HAMAP" id="MF_00335">
    <property type="entry name" value="RNase_Y"/>
    <property type="match status" value="1"/>
</dbReference>
<dbReference type="GO" id="GO:0003723">
    <property type="term" value="F:RNA binding"/>
    <property type="evidence" value="ECO:0007669"/>
    <property type="project" value="UniProtKB-UniRule"/>
</dbReference>
<protein>
    <recommendedName>
        <fullName evidence="5 6">Ribonuclease Y</fullName>
        <shortName evidence="5">RNase Y</shortName>
        <ecNumber evidence="5 6">3.1.-.-</ecNumber>
    </recommendedName>
</protein>